<sequence>MAREALVIVDFQNDFTPGGALPVPDGDAIADRLNELAQDPRFDLVIATRDWHPENHGSFREQGGPWPRHCVQGTEGAELHPKLDRSKIDVIIDKGQNPDTAGYSAFENPELERILREHGIEKLTVVGLATDYCVKNTALDALRRGFQVEVDTTATKGVDVQPGDSERALEELRRAGAEIAAGSAKGAV</sequence>
<dbReference type="EC" id="3.5.1.19" evidence="6"/>
<evidence type="ECO:0000256" key="1">
    <source>
        <dbReference type="ARBA" id="ARBA00006336"/>
    </source>
</evidence>
<evidence type="ECO:0000256" key="6">
    <source>
        <dbReference type="ARBA" id="ARBA00039017"/>
    </source>
</evidence>
<evidence type="ECO:0000256" key="3">
    <source>
        <dbReference type="ARBA" id="ARBA00022723"/>
    </source>
</evidence>
<dbReference type="CDD" id="cd01011">
    <property type="entry name" value="nicotinamidase"/>
    <property type="match status" value="1"/>
</dbReference>
<evidence type="ECO:0000256" key="4">
    <source>
        <dbReference type="ARBA" id="ARBA00022801"/>
    </source>
</evidence>
<protein>
    <recommendedName>
        <fullName evidence="6">nicotinamidase</fullName>
        <ecNumber evidence="6">3.5.1.19</ecNumber>
    </recommendedName>
    <alternativeName>
        <fullName evidence="7">Nicotinamide deamidase</fullName>
    </alternativeName>
</protein>
<evidence type="ECO:0000256" key="2">
    <source>
        <dbReference type="ARBA" id="ARBA00022642"/>
    </source>
</evidence>
<keyword evidence="3" id="KW-0479">Metal-binding</keyword>
<evidence type="ECO:0000256" key="7">
    <source>
        <dbReference type="ARBA" id="ARBA00043224"/>
    </source>
</evidence>
<evidence type="ECO:0000256" key="5">
    <source>
        <dbReference type="ARBA" id="ARBA00037900"/>
    </source>
</evidence>
<keyword evidence="2" id="KW-0662">Pyridine nucleotide biosynthesis</keyword>
<dbReference type="InterPro" id="IPR000868">
    <property type="entry name" value="Isochorismatase-like_dom"/>
</dbReference>
<dbReference type="OrthoDB" id="9791276at2"/>
<feature type="domain" description="Isochorismatase-like" evidence="8">
    <location>
        <begin position="5"/>
        <end position="180"/>
    </location>
</feature>
<dbReference type="GO" id="GO:0046872">
    <property type="term" value="F:metal ion binding"/>
    <property type="evidence" value="ECO:0007669"/>
    <property type="project" value="UniProtKB-KW"/>
</dbReference>
<accession>A0A1H6FSN2</accession>
<evidence type="ECO:0000259" key="8">
    <source>
        <dbReference type="Pfam" id="PF00857"/>
    </source>
</evidence>
<dbReference type="EMBL" id="FNWJ01000002">
    <property type="protein sequence ID" value="SEH13867.1"/>
    <property type="molecule type" value="Genomic_DNA"/>
</dbReference>
<organism evidence="9 10">
    <name type="scientific">Thermoleophilum album</name>
    <dbReference type="NCBI Taxonomy" id="29539"/>
    <lineage>
        <taxon>Bacteria</taxon>
        <taxon>Bacillati</taxon>
        <taxon>Actinomycetota</taxon>
        <taxon>Thermoleophilia</taxon>
        <taxon>Thermoleophilales</taxon>
        <taxon>Thermoleophilaceae</taxon>
        <taxon>Thermoleophilum</taxon>
    </lineage>
</organism>
<dbReference type="PANTHER" id="PTHR11080:SF2">
    <property type="entry name" value="LD05707P"/>
    <property type="match status" value="1"/>
</dbReference>
<dbReference type="InterPro" id="IPR052347">
    <property type="entry name" value="Isochorismatase_Nicotinamidase"/>
</dbReference>
<dbReference type="Proteomes" id="UP000222056">
    <property type="component" value="Unassembled WGS sequence"/>
</dbReference>
<dbReference type="STRING" id="29539.SAMN02745716_1365"/>
<dbReference type="SUPFAM" id="SSF52499">
    <property type="entry name" value="Isochorismatase-like hydrolases"/>
    <property type="match status" value="1"/>
</dbReference>
<dbReference type="GO" id="GO:0008936">
    <property type="term" value="F:nicotinamidase activity"/>
    <property type="evidence" value="ECO:0007669"/>
    <property type="project" value="UniProtKB-EC"/>
</dbReference>
<keyword evidence="4" id="KW-0378">Hydrolase</keyword>
<dbReference type="PANTHER" id="PTHR11080">
    <property type="entry name" value="PYRAZINAMIDASE/NICOTINAMIDASE"/>
    <property type="match status" value="1"/>
</dbReference>
<reference evidence="10" key="1">
    <citation type="submission" date="2016-10" db="EMBL/GenBank/DDBJ databases">
        <authorList>
            <person name="Varghese N."/>
            <person name="Submissions S."/>
        </authorList>
    </citation>
    <scope>NUCLEOTIDE SEQUENCE [LARGE SCALE GENOMIC DNA]</scope>
    <source>
        <strain evidence="10">ATCC 35263</strain>
    </source>
</reference>
<gene>
    <name evidence="9" type="ORF">SAMN02745716_1365</name>
</gene>
<dbReference type="Gene3D" id="3.40.50.850">
    <property type="entry name" value="Isochorismatase-like"/>
    <property type="match status" value="1"/>
</dbReference>
<dbReference type="NCBIfam" id="NF008623">
    <property type="entry name" value="PRK11609.1"/>
    <property type="match status" value="1"/>
</dbReference>
<dbReference type="AlphaFoldDB" id="A0A1H6FSN2"/>
<keyword evidence="10" id="KW-1185">Reference proteome</keyword>
<dbReference type="Pfam" id="PF00857">
    <property type="entry name" value="Isochorismatase"/>
    <property type="match status" value="1"/>
</dbReference>
<evidence type="ECO:0000313" key="10">
    <source>
        <dbReference type="Proteomes" id="UP000222056"/>
    </source>
</evidence>
<dbReference type="RefSeq" id="WP_093118849.1">
    <property type="nucleotide sequence ID" value="NZ_FNWJ01000002.1"/>
</dbReference>
<dbReference type="InterPro" id="IPR036380">
    <property type="entry name" value="Isochorismatase-like_sf"/>
</dbReference>
<comment type="pathway">
    <text evidence="5">Cofactor biosynthesis; nicotinate biosynthesis; nicotinate from nicotinamide: step 1/1.</text>
</comment>
<comment type="similarity">
    <text evidence="1">Belongs to the isochorismatase family.</text>
</comment>
<dbReference type="GO" id="GO:0019363">
    <property type="term" value="P:pyridine nucleotide biosynthetic process"/>
    <property type="evidence" value="ECO:0007669"/>
    <property type="project" value="UniProtKB-KW"/>
</dbReference>
<evidence type="ECO:0000313" key="9">
    <source>
        <dbReference type="EMBL" id="SEH13867.1"/>
    </source>
</evidence>
<proteinExistence type="inferred from homology"/>
<name>A0A1H6FSN2_THEAL</name>